<evidence type="ECO:0000256" key="4">
    <source>
        <dbReference type="ARBA" id="ARBA00022989"/>
    </source>
</evidence>
<accession>A0ABR9VWW0</accession>
<comment type="subcellular location">
    <subcellularLocation>
        <location evidence="1">Membrane</location>
        <topology evidence="1">Multi-pass membrane protein</topology>
    </subcellularLocation>
</comment>
<dbReference type="Proteomes" id="UP000644727">
    <property type="component" value="Unassembled WGS sequence"/>
</dbReference>
<feature type="transmembrane region" description="Helical" evidence="7">
    <location>
        <begin position="461"/>
        <end position="479"/>
    </location>
</feature>
<dbReference type="InterPro" id="IPR007816">
    <property type="entry name" value="ResB-like_domain"/>
</dbReference>
<protein>
    <submittedName>
        <fullName evidence="9">Cytochrome c biogenesis protein ResB</fullName>
    </submittedName>
</protein>
<gene>
    <name evidence="9" type="ORF">IOE58_00090</name>
</gene>
<keyword evidence="2 7" id="KW-0812">Transmembrane</keyword>
<dbReference type="InterPro" id="IPR023494">
    <property type="entry name" value="Cyt_c_bgen_Ccs1/CcsB/ResB"/>
</dbReference>
<feature type="transmembrane region" description="Helical" evidence="7">
    <location>
        <begin position="38"/>
        <end position="56"/>
    </location>
</feature>
<evidence type="ECO:0000313" key="9">
    <source>
        <dbReference type="EMBL" id="MBE9402669.1"/>
    </source>
</evidence>
<evidence type="ECO:0000256" key="6">
    <source>
        <dbReference type="SAM" id="MobiDB-lite"/>
    </source>
</evidence>
<evidence type="ECO:0000256" key="2">
    <source>
        <dbReference type="ARBA" id="ARBA00022692"/>
    </source>
</evidence>
<evidence type="ECO:0000256" key="3">
    <source>
        <dbReference type="ARBA" id="ARBA00022748"/>
    </source>
</evidence>
<dbReference type="Pfam" id="PF05140">
    <property type="entry name" value="ResB"/>
    <property type="match status" value="1"/>
</dbReference>
<dbReference type="PANTHER" id="PTHR31566">
    <property type="entry name" value="CYTOCHROME C BIOGENESIS PROTEIN CCS1, CHLOROPLASTIC"/>
    <property type="match status" value="1"/>
</dbReference>
<evidence type="ECO:0000256" key="7">
    <source>
        <dbReference type="SAM" id="Phobius"/>
    </source>
</evidence>
<dbReference type="EMBL" id="JADEYR010000001">
    <property type="protein sequence ID" value="MBE9402669.1"/>
    <property type="molecule type" value="Genomic_DNA"/>
</dbReference>
<dbReference type="PANTHER" id="PTHR31566:SF0">
    <property type="entry name" value="CYTOCHROME C BIOGENESIS PROTEIN CCS1, CHLOROPLASTIC"/>
    <property type="match status" value="1"/>
</dbReference>
<keyword evidence="10" id="KW-1185">Reference proteome</keyword>
<keyword evidence="3" id="KW-0201">Cytochrome c-type biogenesis</keyword>
<sequence length="550" mass="59637">MSSSRPSRASRRPRPAAPALGLRGTLLFLWRQLTSMQTALILLMLLAIAAIPGSLYPQRNVNPGLTDQYLQENGRWGEILDSLGFFEVFSSPWFSAIYLLLFISLIGCIVPRVGVHLKQLRSTPPRTPAKLTRFTGYTRQELPGADADALLDRAHAALRRSRYRTERLQERASRSITAERGLLRESGNLLFHIALVGVLVCVAAGHLTGYRGQITVVEGSGFSNSLTQYDSFEPGAWFDTSELPEFRFTLEQFRAAYDEEPTSPNVGQPLSFEADVQVTTAGQEPFAQTLEVNKPLHVPGASMYLLGNGYAPEVTLRDPEGTVVAEGPVITVPTGDTGYTSQLVIKAPDARPEQTAVVGYFLPSGVIDEQGPHSVFPDLWNPMLVVSVHHGDLGLDEGVPRNVYEVDVSQLEQLTGQDGSPVLISLEPGQQIDLPDGSSLSFDGVRRYAAFDVAHNPFEPWLLGFALASVAGLILSLFVPRRRMWVRVTEADGAAVLEVAGLARSQDPALADDVASLAQRLSSSIDHHDGPEGPQPAQSSTAPTTGGRPS</sequence>
<evidence type="ECO:0000259" key="8">
    <source>
        <dbReference type="Pfam" id="PF05140"/>
    </source>
</evidence>
<evidence type="ECO:0000313" key="10">
    <source>
        <dbReference type="Proteomes" id="UP000644727"/>
    </source>
</evidence>
<name>A0ABR9VWW0_9MICO</name>
<feature type="region of interest" description="Disordered" evidence="6">
    <location>
        <begin position="521"/>
        <end position="550"/>
    </location>
</feature>
<organism evidence="9 10">
    <name type="scientific">Brachybacterium epidermidis</name>
    <dbReference type="NCBI Taxonomy" id="2781983"/>
    <lineage>
        <taxon>Bacteria</taxon>
        <taxon>Bacillati</taxon>
        <taxon>Actinomycetota</taxon>
        <taxon>Actinomycetes</taxon>
        <taxon>Micrococcales</taxon>
        <taxon>Dermabacteraceae</taxon>
        <taxon>Brachybacterium</taxon>
    </lineage>
</organism>
<feature type="transmembrane region" description="Helical" evidence="7">
    <location>
        <begin position="93"/>
        <end position="115"/>
    </location>
</feature>
<feature type="transmembrane region" description="Helical" evidence="7">
    <location>
        <begin position="189"/>
        <end position="207"/>
    </location>
</feature>
<feature type="domain" description="ResB-like" evidence="8">
    <location>
        <begin position="36"/>
        <end position="513"/>
    </location>
</feature>
<reference evidence="9 10" key="1">
    <citation type="submission" date="2020-10" db="EMBL/GenBank/DDBJ databases">
        <title>Draft genome and description of Brachybacterium epidermidis sp nov.</title>
        <authorList>
            <person name="Boxberger M."/>
            <person name="La Scola B."/>
        </authorList>
    </citation>
    <scope>NUCLEOTIDE SEQUENCE [LARGE SCALE GENOMIC DNA]</scope>
    <source>
        <strain evidence="9 10">Marseille-Q2903</strain>
    </source>
</reference>
<keyword evidence="4 7" id="KW-1133">Transmembrane helix</keyword>
<comment type="caution">
    <text evidence="9">The sequence shown here is derived from an EMBL/GenBank/DDBJ whole genome shotgun (WGS) entry which is preliminary data.</text>
</comment>
<proteinExistence type="predicted"/>
<keyword evidence="5 7" id="KW-0472">Membrane</keyword>
<dbReference type="RefSeq" id="WP_193864388.1">
    <property type="nucleotide sequence ID" value="NZ_JADEYR010000001.1"/>
</dbReference>
<evidence type="ECO:0000256" key="5">
    <source>
        <dbReference type="ARBA" id="ARBA00023136"/>
    </source>
</evidence>
<evidence type="ECO:0000256" key="1">
    <source>
        <dbReference type="ARBA" id="ARBA00004141"/>
    </source>
</evidence>